<dbReference type="RefSeq" id="WP_283076590.1">
    <property type="nucleotide sequence ID" value="NZ_CP121671.1"/>
</dbReference>
<proteinExistence type="predicted"/>
<evidence type="ECO:0000313" key="1">
    <source>
        <dbReference type="EMBL" id="WFT74594.1"/>
    </source>
</evidence>
<dbReference type="InterPro" id="IPR007362">
    <property type="entry name" value="DUF429"/>
</dbReference>
<dbReference type="EMBL" id="CP121671">
    <property type="protein sequence ID" value="WFT74594.1"/>
    <property type="molecule type" value="Genomic_DNA"/>
</dbReference>
<protein>
    <submittedName>
        <fullName evidence="1">DUF429 domain-containing protein</fullName>
    </submittedName>
</protein>
<accession>A0ABY8IWJ4</accession>
<reference evidence="1 2" key="1">
    <citation type="submission" date="2023-04" db="EMBL/GenBank/DDBJ databases">
        <title>Genome sequence of Halobacillus naozhouensis KACC 21980.</title>
        <authorList>
            <person name="Kim S."/>
            <person name="Heo J."/>
            <person name="Kwon S.-W."/>
        </authorList>
    </citation>
    <scope>NUCLEOTIDE SEQUENCE [LARGE SCALE GENOMIC DNA]</scope>
    <source>
        <strain evidence="1 2">KCTC 13234</strain>
    </source>
</reference>
<organism evidence="1 2">
    <name type="scientific">Halobacillus naozhouensis</name>
    <dbReference type="NCBI Taxonomy" id="554880"/>
    <lineage>
        <taxon>Bacteria</taxon>
        <taxon>Bacillati</taxon>
        <taxon>Bacillota</taxon>
        <taxon>Bacilli</taxon>
        <taxon>Bacillales</taxon>
        <taxon>Bacillaceae</taxon>
        <taxon>Halobacillus</taxon>
    </lineage>
</organism>
<keyword evidence="2" id="KW-1185">Reference proteome</keyword>
<gene>
    <name evidence="1" type="ORF">P9989_19930</name>
</gene>
<name>A0ABY8IWJ4_9BACI</name>
<evidence type="ECO:0000313" key="2">
    <source>
        <dbReference type="Proteomes" id="UP001221597"/>
    </source>
</evidence>
<sequence>MFIVGIDLSGPANHKDTAVAVFQSDEHSLHLDQLLTSASDDDILTLITHLSERNRVHVGIDAPLSYQDGGGDRPLDKRLRQFTKELGMKPGSIMPPTLTKMIYLTARGMKIASMLTRIPNVEVIEVHPGASLAARVPQDKAKKHIVQYKNSSDSLEWIADWMISFGLSGIRSDLLKTSHLVDACAAAIAAWDYGHPKRNSYWMYDSVPPHHPCPFSC</sequence>
<dbReference type="Pfam" id="PF04250">
    <property type="entry name" value="DUF429"/>
    <property type="match status" value="1"/>
</dbReference>
<dbReference type="Proteomes" id="UP001221597">
    <property type="component" value="Chromosome"/>
</dbReference>